<name>A0A6M3JQY1_9ZZZZ</name>
<accession>A0A6M3JQY1</accession>
<dbReference type="InterPro" id="IPR018774">
    <property type="entry name" value="Phage_Mu_GpT"/>
</dbReference>
<feature type="domain" description="Bacteriophage Mu GpT" evidence="1">
    <location>
        <begin position="177"/>
        <end position="246"/>
    </location>
</feature>
<sequence length="319" mass="36269">MAVTRSQFTENMKKDLYNYFWEAYPIKAPMYESLFEVVTSDAAYEQFTSAIGLGKLLEKPEGEDIQADTPMESYTIVCKNRSWARKVRFSYESVKDSKKTPNFIAAVVASWGRTLPITKEEFYAKFFNYGAYTAGNDVFNGTITDVVTDSSGNLTYDGQAFFADAHPDRVGNTYDNFNSSSTLSFDNLKTAYLAYTTTNNRDERGNIIDLYPTTLLIPPALKFTATEVLQSEKEPDVFNNTVNSLRNILTPVEWSYITGTTVWFLGIPKMGLMATNREDVSIDFYQDEENMSYVARVFTRFGGTVTNWRYWYACNLATS</sequence>
<gene>
    <name evidence="2" type="ORF">MM415A03151_0006</name>
</gene>
<dbReference type="EMBL" id="MT141878">
    <property type="protein sequence ID" value="QJA71511.1"/>
    <property type="molecule type" value="Genomic_DNA"/>
</dbReference>
<evidence type="ECO:0000313" key="2">
    <source>
        <dbReference type="EMBL" id="QJA71511.1"/>
    </source>
</evidence>
<dbReference type="AlphaFoldDB" id="A0A6M3JQY1"/>
<evidence type="ECO:0000259" key="1">
    <source>
        <dbReference type="Pfam" id="PF10124"/>
    </source>
</evidence>
<proteinExistence type="predicted"/>
<reference evidence="2" key="1">
    <citation type="submission" date="2020-03" db="EMBL/GenBank/DDBJ databases">
        <title>The deep terrestrial virosphere.</title>
        <authorList>
            <person name="Holmfeldt K."/>
            <person name="Nilsson E."/>
            <person name="Simone D."/>
            <person name="Lopez-Fernandez M."/>
            <person name="Wu X."/>
            <person name="de Brujin I."/>
            <person name="Lundin D."/>
            <person name="Andersson A."/>
            <person name="Bertilsson S."/>
            <person name="Dopson M."/>
        </authorList>
    </citation>
    <scope>NUCLEOTIDE SEQUENCE</scope>
    <source>
        <strain evidence="2">MM415A03151</strain>
    </source>
</reference>
<protein>
    <submittedName>
        <fullName evidence="2">Putative capsid protein</fullName>
    </submittedName>
</protein>
<organism evidence="2">
    <name type="scientific">viral metagenome</name>
    <dbReference type="NCBI Taxonomy" id="1070528"/>
    <lineage>
        <taxon>unclassified sequences</taxon>
        <taxon>metagenomes</taxon>
        <taxon>organismal metagenomes</taxon>
    </lineage>
</organism>
<dbReference type="Pfam" id="PF10124">
    <property type="entry name" value="Mu-like_gpT"/>
    <property type="match status" value="1"/>
</dbReference>